<dbReference type="InterPro" id="IPR013783">
    <property type="entry name" value="Ig-like_fold"/>
</dbReference>
<dbReference type="Pfam" id="PF17936">
    <property type="entry name" value="Big_6"/>
    <property type="match status" value="1"/>
</dbReference>
<dbReference type="Gene3D" id="2.60.40.10">
    <property type="entry name" value="Immunoglobulins"/>
    <property type="match status" value="2"/>
</dbReference>
<dbReference type="InterPro" id="IPR011050">
    <property type="entry name" value="Pectin_lyase_fold/virulence"/>
</dbReference>
<dbReference type="InterPro" id="IPR044016">
    <property type="entry name" value="Big_13"/>
</dbReference>
<dbReference type="PRINTS" id="PR00313">
    <property type="entry name" value="CABNDNGRPT"/>
</dbReference>
<organism evidence="3 4">
    <name type="scientific">Aureimonas phyllosphaerae</name>
    <dbReference type="NCBI Taxonomy" id="1166078"/>
    <lineage>
        <taxon>Bacteria</taxon>
        <taxon>Pseudomonadati</taxon>
        <taxon>Pseudomonadota</taxon>
        <taxon>Alphaproteobacteria</taxon>
        <taxon>Hyphomicrobiales</taxon>
        <taxon>Aurantimonadaceae</taxon>
        <taxon>Aureimonas</taxon>
    </lineage>
</organism>
<dbReference type="GO" id="GO:0005509">
    <property type="term" value="F:calcium ion binding"/>
    <property type="evidence" value="ECO:0007669"/>
    <property type="project" value="InterPro"/>
</dbReference>
<dbReference type="AlphaFoldDB" id="A0A7W6FXE3"/>
<evidence type="ECO:0000259" key="1">
    <source>
        <dbReference type="Pfam" id="PF17936"/>
    </source>
</evidence>
<accession>A0A7W6FXE3</accession>
<dbReference type="SUPFAM" id="SSF51120">
    <property type="entry name" value="beta-Roll"/>
    <property type="match status" value="2"/>
</dbReference>
<dbReference type="EMBL" id="JACIDO010000015">
    <property type="protein sequence ID" value="MBB3938027.1"/>
    <property type="molecule type" value="Genomic_DNA"/>
</dbReference>
<dbReference type="PROSITE" id="PS00330">
    <property type="entry name" value="HEMOLYSIN_CALCIUM"/>
    <property type="match status" value="2"/>
</dbReference>
<comment type="caution">
    <text evidence="3">The sequence shown here is derived from an EMBL/GenBank/DDBJ whole genome shotgun (WGS) entry which is preliminary data.</text>
</comment>
<dbReference type="NCBIfam" id="NF033510">
    <property type="entry name" value="Ca_tandemer"/>
    <property type="match status" value="2"/>
</dbReference>
<proteinExistence type="predicted"/>
<keyword evidence="4" id="KW-1185">Reference proteome</keyword>
<dbReference type="InterPro" id="IPR001343">
    <property type="entry name" value="Hemolysn_Ca-bd"/>
</dbReference>
<protein>
    <submittedName>
        <fullName evidence="3">Ca2+-binding RTX toxin-like protein</fullName>
    </submittedName>
</protein>
<dbReference type="OrthoDB" id="30037at2"/>
<name>A0A7W6FXE3_9HYPH</name>
<dbReference type="Proteomes" id="UP000531216">
    <property type="component" value="Unassembled WGS sequence"/>
</dbReference>
<feature type="domain" description="Bacterial Ig" evidence="1">
    <location>
        <begin position="726"/>
        <end position="794"/>
    </location>
</feature>
<evidence type="ECO:0000313" key="4">
    <source>
        <dbReference type="Proteomes" id="UP000531216"/>
    </source>
</evidence>
<feature type="domain" description="Bacterial Ig-like" evidence="2">
    <location>
        <begin position="815"/>
        <end position="890"/>
    </location>
</feature>
<dbReference type="InterPro" id="IPR018511">
    <property type="entry name" value="Hemolysin-typ_Ca-bd_CS"/>
</dbReference>
<dbReference type="Gene3D" id="2.150.10.10">
    <property type="entry name" value="Serralysin-like metalloprotease, C-terminal"/>
    <property type="match status" value="2"/>
</dbReference>
<dbReference type="Pfam" id="PF00353">
    <property type="entry name" value="HemolysinCabind"/>
    <property type="match status" value="2"/>
</dbReference>
<dbReference type="Pfam" id="PF19077">
    <property type="entry name" value="Big_13"/>
    <property type="match status" value="1"/>
</dbReference>
<dbReference type="InterPro" id="IPR041498">
    <property type="entry name" value="Big_6"/>
</dbReference>
<dbReference type="InterPro" id="IPR011049">
    <property type="entry name" value="Serralysin-like_metalloprot_C"/>
</dbReference>
<reference evidence="3 4" key="1">
    <citation type="submission" date="2020-08" db="EMBL/GenBank/DDBJ databases">
        <title>Genomic Encyclopedia of Type Strains, Phase IV (KMG-IV): sequencing the most valuable type-strain genomes for metagenomic binning, comparative biology and taxonomic classification.</title>
        <authorList>
            <person name="Goeker M."/>
        </authorList>
    </citation>
    <scope>NUCLEOTIDE SEQUENCE [LARGE SCALE GENOMIC DNA]</scope>
    <source>
        <strain evidence="3 4">DSM 25024</strain>
    </source>
</reference>
<sequence>MPLTIQLQSNATEADIVAGLEVLKAQGGGSLILPKSATILVTKEIKLSIDAHHIKIDLNGSTLLASGEHRVLVAEGKETPPTAVTLSSDTAGNAKITYAALPTDIKVGGWVKVVADNGLPGDHIDAGDGGQTTKLGQAAQIVAIDGNTVTLKGPLVEQGLYTANVRATTYAAGSFTLENGNVTGTAATYSWSGTDLVHIRSLVDTEVSGVTVKNGGTGINVVSNVHAELKDIVASNLWAGVHSATSLGTEVNGLFAETVGHGVLVHGVGTTANGRSASSYGADIGLDASNSVVYDASKSAFDFHSESRNGTYSEVLAFDARMLGSFRGMGNGMKDSGGAGNDYALQFYEYGQGDGRNMVVDNLTVRETQNYSFIISGKPVGNTLTNSLFESKTAGYAIGATAVTMTNVARTLSKGDDDILIGTNKADKLLGGKGADQILGGGGNDYIWGGAGRDDLSGGDGRDRFAYNALSEGGDVIRDFKAGVGGDIIDVSVLAIRMGWDRSNLLGQHTIHAVQDGQDTVIKAVDGSGHLVTLAQLTNVKASDFTASNLQTKLSEPLPAGTTQPVDQAAPDAAKVPALPAAAAPTVAVGPRAVGYAFSANDGHLKAGETMTVSVNFSEAVTVAGKGLALHLANGGSASYVSGSGTAKLTFSYKIADGHDTGALKVASLDVTSATVASFSGATAGTAVAGSPSGQPVAIDTEAPLSSAISLSYEDSGLKGDGLTNAESIQVSGYGDAGSTVQVYDGTKLVGTTKAGADGLWQLDVASRASGTRAFTAVETDLSGNRSAASSVAAVTLDLKAPDRATIDGTLGTAFTKDAAYTLSGTAEALSTIRILDGNTLIGTSRVGADGLWNFEAAGLSEGRHRFTAFAEDDAGNLGRASIYRDVTVDHTAADIEVTRLNAANANGQTQLRGAASEGQTTISVFDNGKLAGTVLAKYGSWMFDTTVDTSKAHSFTFATQDRSGNVGKIEGTALLGTRNADRLVGTVHDDIFTGGGGSDTFVFARNLSHDTITDFRGGAPASGGDVLSLDPHLASSYGDVMADAAQVGADVVITFDDHSSLTLQRVALSSLTEHNFLFA</sequence>
<dbReference type="RefSeq" id="WP_090966098.1">
    <property type="nucleotide sequence ID" value="NZ_FOOA01000024.1"/>
</dbReference>
<gene>
    <name evidence="3" type="ORF">GGR05_004197</name>
</gene>
<evidence type="ECO:0000259" key="2">
    <source>
        <dbReference type="Pfam" id="PF19077"/>
    </source>
</evidence>
<dbReference type="SUPFAM" id="SSF51126">
    <property type="entry name" value="Pectin lyase-like"/>
    <property type="match status" value="1"/>
</dbReference>
<evidence type="ECO:0000313" key="3">
    <source>
        <dbReference type="EMBL" id="MBB3938027.1"/>
    </source>
</evidence>